<dbReference type="Pfam" id="PF13290">
    <property type="entry name" value="CHB_HEX_C_1"/>
    <property type="match status" value="1"/>
</dbReference>
<feature type="transmembrane region" description="Helical" evidence="1">
    <location>
        <begin position="20"/>
        <end position="37"/>
    </location>
</feature>
<organism evidence="4 5">
    <name type="scientific">Sphingobacterium cellulitidis</name>
    <dbReference type="NCBI Taxonomy" id="1768011"/>
    <lineage>
        <taxon>Bacteria</taxon>
        <taxon>Pseudomonadati</taxon>
        <taxon>Bacteroidota</taxon>
        <taxon>Sphingobacteriia</taxon>
        <taxon>Sphingobacteriales</taxon>
        <taxon>Sphingobacteriaceae</taxon>
        <taxon>Sphingobacterium</taxon>
    </lineage>
</organism>
<dbReference type="InterPro" id="IPR059177">
    <property type="entry name" value="GH29D-like_dom"/>
</dbReference>
<feature type="transmembrane region" description="Helical" evidence="1">
    <location>
        <begin position="49"/>
        <end position="68"/>
    </location>
</feature>
<dbReference type="PANTHER" id="PTHR35889:SF3">
    <property type="entry name" value="F-BOX DOMAIN-CONTAINING PROTEIN"/>
    <property type="match status" value="1"/>
</dbReference>
<dbReference type="SUPFAM" id="SSF52047">
    <property type="entry name" value="RNI-like"/>
    <property type="match status" value="1"/>
</dbReference>
<dbReference type="InterPro" id="IPR036909">
    <property type="entry name" value="Cyt_c-like_dom_sf"/>
</dbReference>
<comment type="caution">
    <text evidence="4">The sequence shown here is derived from an EMBL/GenBank/DDBJ whole genome shotgun (WGS) entry which is preliminary data.</text>
</comment>
<name>A0A8H9G0K2_9SPHI</name>
<evidence type="ECO:0000313" key="5">
    <source>
        <dbReference type="Proteomes" id="UP000614460"/>
    </source>
</evidence>
<evidence type="ECO:0000259" key="3">
    <source>
        <dbReference type="Pfam" id="PF13290"/>
    </source>
</evidence>
<keyword evidence="1" id="KW-1133">Transmembrane helix</keyword>
<evidence type="ECO:0000256" key="1">
    <source>
        <dbReference type="SAM" id="Phobius"/>
    </source>
</evidence>
<dbReference type="Gene3D" id="3.80.10.10">
    <property type="entry name" value="Ribonuclease Inhibitor"/>
    <property type="match status" value="1"/>
</dbReference>
<evidence type="ECO:0000313" key="4">
    <source>
        <dbReference type="EMBL" id="GGE24931.1"/>
    </source>
</evidence>
<proteinExistence type="predicted"/>
<dbReference type="InterPro" id="IPR011429">
    <property type="entry name" value="Cyt_c_Planctomycete-type"/>
</dbReference>
<dbReference type="GO" id="GO:0020037">
    <property type="term" value="F:heme binding"/>
    <property type="evidence" value="ECO:0007669"/>
    <property type="project" value="InterPro"/>
</dbReference>
<sequence length="624" mass="69777">MGLLLSKEGGFEGTTYELHKYTGVGLSLLTLGLMAYIRFNPAKKFKNLFAIGLNISIILLLLVGHFGASLTHGEDFIMAPVMQKESKELDPENTLVFEDAVLPILKAKCASCHNSDKAKGGLILTDSSSILKGGENGKVFTAGNALTSLMIERIMLDIEHEHKMPPKGKPQLSIDEVALLKSWIQSGGKFDVPLSSFAVQDTLYQSVKSIYGFIGAETYDFASADESEIKKLNTAYRIITPLDAGSPALDVNFYGKDFFTDKSLEELQPIAEQIVSVNLSSMPIRKEDIQTLKKFKNLRILNLNNSKITNEELTQLNDLPNLKSISLIGTQITKDGLSKLLKMPKVRKVFVWNTALKPAEIEALQKEFPSIKIDHGFKTDDSQKLALTPPKIDPGRSFFQKEIDVAITHPIKGVQFRYTLDGTNPDTSTALTYKAPFKVNKNATLRVKASKEGWLPSNEVRQNYFATIYTPKKVTLDYQPNPQYKGRKEQSFFDLESGGSNNADGKWLGFQGNDLSTNMFFDQPVQLDTLALSIKQSYNEHIYPPEFIEIWAGTDSLNMKLVNKVKLDLDEVGKSRYKRIIACHVPSQKFSFIRLKTKHYSKIPQGFPGEGNPPWLFVDEIILK</sequence>
<protein>
    <recommendedName>
        <fullName evidence="6">Cytochrome c domain-containing protein</fullName>
    </recommendedName>
</protein>
<dbReference type="AlphaFoldDB" id="A0A8H9G0K2"/>
<dbReference type="EMBL" id="BMKM01000005">
    <property type="protein sequence ID" value="GGE24931.1"/>
    <property type="molecule type" value="Genomic_DNA"/>
</dbReference>
<feature type="domain" description="GH29D-like beta-sandwich" evidence="3">
    <location>
        <begin position="399"/>
        <end position="455"/>
    </location>
</feature>
<evidence type="ECO:0008006" key="6">
    <source>
        <dbReference type="Google" id="ProtNLM"/>
    </source>
</evidence>
<dbReference type="Pfam" id="PF07635">
    <property type="entry name" value="PSCyt1"/>
    <property type="match status" value="1"/>
</dbReference>
<dbReference type="GO" id="GO:0009055">
    <property type="term" value="F:electron transfer activity"/>
    <property type="evidence" value="ECO:0007669"/>
    <property type="project" value="InterPro"/>
</dbReference>
<keyword evidence="5" id="KW-1185">Reference proteome</keyword>
<evidence type="ECO:0000259" key="2">
    <source>
        <dbReference type="Pfam" id="PF07635"/>
    </source>
</evidence>
<dbReference type="SUPFAM" id="SSF46626">
    <property type="entry name" value="Cytochrome c"/>
    <property type="match status" value="1"/>
</dbReference>
<keyword evidence="1" id="KW-0812">Transmembrane</keyword>
<keyword evidence="1" id="KW-0472">Membrane</keyword>
<reference evidence="4" key="2">
    <citation type="submission" date="2020-09" db="EMBL/GenBank/DDBJ databases">
        <authorList>
            <person name="Sun Q."/>
            <person name="Zhou Y."/>
        </authorList>
    </citation>
    <scope>NUCLEOTIDE SEQUENCE</scope>
    <source>
        <strain evidence="4">CGMCC 1.15966</strain>
    </source>
</reference>
<feature type="domain" description="Cytochrome C Planctomycete-type" evidence="2">
    <location>
        <begin position="109"/>
        <end position="168"/>
    </location>
</feature>
<gene>
    <name evidence="4" type="ORF">GCM10011516_23260</name>
</gene>
<reference evidence="4" key="1">
    <citation type="journal article" date="2014" name="Int. J. Syst. Evol. Microbiol.">
        <title>Complete genome sequence of Corynebacterium casei LMG S-19264T (=DSM 44701T), isolated from a smear-ripened cheese.</title>
        <authorList>
            <consortium name="US DOE Joint Genome Institute (JGI-PGF)"/>
            <person name="Walter F."/>
            <person name="Albersmeier A."/>
            <person name="Kalinowski J."/>
            <person name="Ruckert C."/>
        </authorList>
    </citation>
    <scope>NUCLEOTIDE SEQUENCE</scope>
    <source>
        <strain evidence="4">CGMCC 1.15966</strain>
    </source>
</reference>
<dbReference type="Proteomes" id="UP000614460">
    <property type="component" value="Unassembled WGS sequence"/>
</dbReference>
<dbReference type="PANTHER" id="PTHR35889">
    <property type="entry name" value="CYCLOINULO-OLIGOSACCHARIDE FRUCTANOTRANSFERASE-RELATED"/>
    <property type="match status" value="1"/>
</dbReference>
<accession>A0A8H9G0K2</accession>
<dbReference type="InterPro" id="IPR032675">
    <property type="entry name" value="LRR_dom_sf"/>
</dbReference>